<dbReference type="HOGENOM" id="CLU_2729141_0_0_1"/>
<protein>
    <recommendedName>
        <fullName evidence="1">Retrovirus-related Pol polyprotein from transposon TNT 1-94-like beta-barrel domain-containing protein</fullName>
    </recommendedName>
</protein>
<organism evidence="2 3">
    <name type="scientific">Laccaria amethystina LaAM-08-1</name>
    <dbReference type="NCBI Taxonomy" id="1095629"/>
    <lineage>
        <taxon>Eukaryota</taxon>
        <taxon>Fungi</taxon>
        <taxon>Dikarya</taxon>
        <taxon>Basidiomycota</taxon>
        <taxon>Agaricomycotina</taxon>
        <taxon>Agaricomycetes</taxon>
        <taxon>Agaricomycetidae</taxon>
        <taxon>Agaricales</taxon>
        <taxon>Agaricineae</taxon>
        <taxon>Hydnangiaceae</taxon>
        <taxon>Laccaria</taxon>
    </lineage>
</organism>
<evidence type="ECO:0000259" key="1">
    <source>
        <dbReference type="Pfam" id="PF22936"/>
    </source>
</evidence>
<dbReference type="Proteomes" id="UP000054477">
    <property type="component" value="Unassembled WGS sequence"/>
</dbReference>
<reference evidence="2 3" key="1">
    <citation type="submission" date="2014-04" db="EMBL/GenBank/DDBJ databases">
        <authorList>
            <consortium name="DOE Joint Genome Institute"/>
            <person name="Kuo A."/>
            <person name="Kohler A."/>
            <person name="Nagy L.G."/>
            <person name="Floudas D."/>
            <person name="Copeland A."/>
            <person name="Barry K.W."/>
            <person name="Cichocki N."/>
            <person name="Veneault-Fourrey C."/>
            <person name="LaButti K."/>
            <person name="Lindquist E.A."/>
            <person name="Lipzen A."/>
            <person name="Lundell T."/>
            <person name="Morin E."/>
            <person name="Murat C."/>
            <person name="Sun H."/>
            <person name="Tunlid A."/>
            <person name="Henrissat B."/>
            <person name="Grigoriev I.V."/>
            <person name="Hibbett D.S."/>
            <person name="Martin F."/>
            <person name="Nordberg H.P."/>
            <person name="Cantor M.N."/>
            <person name="Hua S.X."/>
        </authorList>
    </citation>
    <scope>NUCLEOTIDE SEQUENCE [LARGE SCALE GENOMIC DNA]</scope>
    <source>
        <strain evidence="2 3">LaAM-08-1</strain>
    </source>
</reference>
<evidence type="ECO:0000313" key="3">
    <source>
        <dbReference type="Proteomes" id="UP000054477"/>
    </source>
</evidence>
<dbReference type="Pfam" id="PF22936">
    <property type="entry name" value="Pol_BBD"/>
    <property type="match status" value="1"/>
</dbReference>
<proteinExistence type="predicted"/>
<sequence>MTLPLQGLMVRPKWHLLCSRLTHGLGNQPVEGMGTVKLISNVDGKAYPITLKNVLYVPKAPHNLISLGRVTG</sequence>
<accession>A0A0C9XB64</accession>
<feature type="non-terminal residue" evidence="2">
    <location>
        <position position="1"/>
    </location>
</feature>
<evidence type="ECO:0000313" key="2">
    <source>
        <dbReference type="EMBL" id="KIJ98733.1"/>
    </source>
</evidence>
<name>A0A0C9XB64_9AGAR</name>
<feature type="domain" description="Retrovirus-related Pol polyprotein from transposon TNT 1-94-like beta-barrel" evidence="1">
    <location>
        <begin position="29"/>
        <end position="70"/>
    </location>
</feature>
<dbReference type="AlphaFoldDB" id="A0A0C9XB64"/>
<dbReference type="EMBL" id="KN838662">
    <property type="protein sequence ID" value="KIJ98733.1"/>
    <property type="molecule type" value="Genomic_DNA"/>
</dbReference>
<dbReference type="InterPro" id="IPR054722">
    <property type="entry name" value="PolX-like_BBD"/>
</dbReference>
<dbReference type="OrthoDB" id="3025757at2759"/>
<gene>
    <name evidence="2" type="ORF">K443DRAFT_47779</name>
</gene>
<reference evidence="3" key="2">
    <citation type="submission" date="2015-01" db="EMBL/GenBank/DDBJ databases">
        <title>Evolutionary Origins and Diversification of the Mycorrhizal Mutualists.</title>
        <authorList>
            <consortium name="DOE Joint Genome Institute"/>
            <consortium name="Mycorrhizal Genomics Consortium"/>
            <person name="Kohler A."/>
            <person name="Kuo A."/>
            <person name="Nagy L.G."/>
            <person name="Floudas D."/>
            <person name="Copeland A."/>
            <person name="Barry K.W."/>
            <person name="Cichocki N."/>
            <person name="Veneault-Fourrey C."/>
            <person name="LaButti K."/>
            <person name="Lindquist E.A."/>
            <person name="Lipzen A."/>
            <person name="Lundell T."/>
            <person name="Morin E."/>
            <person name="Murat C."/>
            <person name="Riley R."/>
            <person name="Ohm R."/>
            <person name="Sun H."/>
            <person name="Tunlid A."/>
            <person name="Henrissat B."/>
            <person name="Grigoriev I.V."/>
            <person name="Hibbett D.S."/>
            <person name="Martin F."/>
        </authorList>
    </citation>
    <scope>NUCLEOTIDE SEQUENCE [LARGE SCALE GENOMIC DNA]</scope>
    <source>
        <strain evidence="3">LaAM-08-1</strain>
    </source>
</reference>
<keyword evidence="3" id="KW-1185">Reference proteome</keyword>